<evidence type="ECO:0000259" key="4">
    <source>
        <dbReference type="Pfam" id="PF13193"/>
    </source>
</evidence>
<dbReference type="SUPFAM" id="SSF56801">
    <property type="entry name" value="Acetyl-CoA synthetase-like"/>
    <property type="match status" value="1"/>
</dbReference>
<dbReference type="GO" id="GO:0016877">
    <property type="term" value="F:ligase activity, forming carbon-sulfur bonds"/>
    <property type="evidence" value="ECO:0007669"/>
    <property type="project" value="UniProtKB-ARBA"/>
</dbReference>
<reference evidence="5 6" key="1">
    <citation type="submission" date="2016-07" db="EMBL/GenBank/DDBJ databases">
        <title>Draft genome sequence of Prauserella sp. YIM 121212, isolated from alkaline soil.</title>
        <authorList>
            <person name="Ruckert C."/>
            <person name="Albersmeier A."/>
            <person name="Jiang C.-L."/>
            <person name="Jiang Y."/>
            <person name="Kalinowski J."/>
            <person name="Schneider O."/>
            <person name="Winkler A."/>
            <person name="Zotchev S.B."/>
        </authorList>
    </citation>
    <scope>NUCLEOTIDE SEQUENCE [LARGE SCALE GENOMIC DNA]</scope>
    <source>
        <strain evidence="5 6">YIM 121212</strain>
    </source>
</reference>
<organism evidence="5 6">
    <name type="scientific">Prauserella flavalba</name>
    <dbReference type="NCBI Taxonomy" id="1477506"/>
    <lineage>
        <taxon>Bacteria</taxon>
        <taxon>Bacillati</taxon>
        <taxon>Actinomycetota</taxon>
        <taxon>Actinomycetes</taxon>
        <taxon>Pseudonocardiales</taxon>
        <taxon>Pseudonocardiaceae</taxon>
        <taxon>Prauserella</taxon>
    </lineage>
</organism>
<sequence length="526" mass="58603">MDGLMMDRQLLIKRLLWRGERIFGDKRVVSRTASGYHEYTYTEFGHRVRRLAGALQALGIAPGDRVATLAWNTHRHLECYFAVPGMGAVLHTANHRLSEDQLAYTIDHAGDRAVFVDPDLVPLLESIADRLPSVRCYVVLGPVPEDTTLTPAFSYEDLLAEAAPVGLPEFDENTAASLCYTSGTTGDPKGVVYSHRSMVLHALALCARGSAEIAEEDTYLVVTPMSHVNAWGTPYACTLQGATLVLPGIHPSPEDLLRTIHDRRPSTVVAAVTVGTMLKDAHERTGRRYRLDSLRRLWLGGQAPPAALTEWWRRNNDTVVVNGWGMTETSPIATFAENTLTQGKPLPLVEMRITGEDGRELPWDGETVGELEVRSPWVAREYYDDPRTVDSFRDGWLRTGDVSVFAPDGSMQLKDRSKDLIKSGGEWISSVDLENALMAHPMVREAVVIAIPDDTWLERPLACVEAQGTVTAEELRNHLRIRFARYWVPDHIVFVRRIPKTSVGKFDKKRLRACYLADGLDGVRSL</sequence>
<evidence type="ECO:0000313" key="6">
    <source>
        <dbReference type="Proteomes" id="UP000247892"/>
    </source>
</evidence>
<dbReference type="InterPro" id="IPR020845">
    <property type="entry name" value="AMP-binding_CS"/>
</dbReference>
<feature type="domain" description="AMP-dependent synthetase/ligase" evidence="3">
    <location>
        <begin position="24"/>
        <end position="383"/>
    </location>
</feature>
<evidence type="ECO:0000313" key="5">
    <source>
        <dbReference type="EMBL" id="PXY25485.1"/>
    </source>
</evidence>
<dbReference type="PROSITE" id="PS00455">
    <property type="entry name" value="AMP_BINDING"/>
    <property type="match status" value="1"/>
</dbReference>
<feature type="domain" description="AMP-binding enzyme C-terminal" evidence="4">
    <location>
        <begin position="433"/>
        <end position="505"/>
    </location>
</feature>
<dbReference type="OrthoDB" id="9803968at2"/>
<comment type="caution">
    <text evidence="5">The sequence shown here is derived from an EMBL/GenBank/DDBJ whole genome shotgun (WGS) entry which is preliminary data.</text>
</comment>
<dbReference type="InterPro" id="IPR025110">
    <property type="entry name" value="AMP-bd_C"/>
</dbReference>
<dbReference type="InterPro" id="IPR042099">
    <property type="entry name" value="ANL_N_sf"/>
</dbReference>
<dbReference type="Gene3D" id="3.40.50.12780">
    <property type="entry name" value="N-terminal domain of ligase-like"/>
    <property type="match status" value="1"/>
</dbReference>
<name>A0A318LFJ6_9PSEU</name>
<dbReference type="InterPro" id="IPR000873">
    <property type="entry name" value="AMP-dep_synth/lig_dom"/>
</dbReference>
<dbReference type="InterPro" id="IPR050237">
    <property type="entry name" value="ATP-dep_AMP-bd_enzyme"/>
</dbReference>
<evidence type="ECO:0000259" key="3">
    <source>
        <dbReference type="Pfam" id="PF00501"/>
    </source>
</evidence>
<comment type="similarity">
    <text evidence="1">Belongs to the ATP-dependent AMP-binding enzyme family.</text>
</comment>
<dbReference type="InterPro" id="IPR045851">
    <property type="entry name" value="AMP-bd_C_sf"/>
</dbReference>
<dbReference type="FunFam" id="3.30.300.30:FF:000008">
    <property type="entry name" value="2,3-dihydroxybenzoate-AMP ligase"/>
    <property type="match status" value="1"/>
</dbReference>
<dbReference type="CDD" id="cd12119">
    <property type="entry name" value="ttLC_FACS_AlkK_like"/>
    <property type="match status" value="1"/>
</dbReference>
<evidence type="ECO:0000256" key="2">
    <source>
        <dbReference type="ARBA" id="ARBA00022598"/>
    </source>
</evidence>
<keyword evidence="6" id="KW-1185">Reference proteome</keyword>
<keyword evidence="2" id="KW-0436">Ligase</keyword>
<dbReference type="PANTHER" id="PTHR43767">
    <property type="entry name" value="LONG-CHAIN-FATTY-ACID--COA LIGASE"/>
    <property type="match status" value="1"/>
</dbReference>
<dbReference type="AlphaFoldDB" id="A0A318LFJ6"/>
<evidence type="ECO:0000256" key="1">
    <source>
        <dbReference type="ARBA" id="ARBA00006432"/>
    </source>
</evidence>
<gene>
    <name evidence="5" type="ORF">BA062_25265</name>
</gene>
<protein>
    <submittedName>
        <fullName evidence="5">Acyl-CoA synthetase</fullName>
    </submittedName>
</protein>
<accession>A0A318LFJ6</accession>
<dbReference type="Proteomes" id="UP000247892">
    <property type="component" value="Unassembled WGS sequence"/>
</dbReference>
<dbReference type="Gene3D" id="3.30.300.30">
    <property type="match status" value="1"/>
</dbReference>
<dbReference type="Pfam" id="PF00501">
    <property type="entry name" value="AMP-binding"/>
    <property type="match status" value="1"/>
</dbReference>
<dbReference type="EMBL" id="MASU01000012">
    <property type="protein sequence ID" value="PXY25485.1"/>
    <property type="molecule type" value="Genomic_DNA"/>
</dbReference>
<dbReference type="Pfam" id="PF13193">
    <property type="entry name" value="AMP-binding_C"/>
    <property type="match status" value="1"/>
</dbReference>
<proteinExistence type="inferred from homology"/>
<dbReference type="PANTHER" id="PTHR43767:SF11">
    <property type="entry name" value="MEDIUM-CHAIN-FATTY-ACID--COA LIGASE"/>
    <property type="match status" value="1"/>
</dbReference>
<dbReference type="NCBIfam" id="NF004837">
    <property type="entry name" value="PRK06187.1"/>
    <property type="match status" value="1"/>
</dbReference>